<feature type="transmembrane region" description="Helical" evidence="6">
    <location>
        <begin position="918"/>
        <end position="937"/>
    </location>
</feature>
<sequence length="979" mass="107868">MKLVPLLTRLTQALSRPVIVFWTLPWLMLLLLAGTIAQKYIGLYAAQEQFFSSFILWLGPLPLPGAYSLIGLVFLSLLCKFIAESRWSWPRAGIILSHFGVLLLLAGGLLTALTAREGYIVIEEQSESSLIEDYHARVLTVLKDGKTMAILPAENLRPQLTLGLDQGLPFTVEIRRHILNGAPQPQTALVSDDGLPLRGAAAKVNMTAIPRAIQNEDNHGALWLRVRGAGEDSDGIYLLTEIMPVFPQFEVKGHAYELRFVKASRPLPFTLALTNVEKENHPGADMARAYRSSLIIKDQGGTWPAEISMNNPLRYRGYTFYQSSYMQTPKGEATVLSVVWNSGRLFPYVASAIISLGLILHLLLSVRARKATLAALVLLTILNGSHAHAEAPAMDMADFRLIPVLHEGRLKPLESFARIELHKFSGQTGLASLDANNWLAELLFDPARAAERPVFKVRQHDVRDLLGLPEVPGYLYPFSVLSKTMAPQAERLQTLLQMPPAQLDVRQKALVDLHRDISAYMQIMRAFSLVLPLAITPPESLLNASEKEVLTKEATDFLTLRKLEERAARRLKDIIGKKGEDPAIYNEEEKAIATFAWQLSLFADSSRDNHLFRVMPVIGNDEERLSPWAVLREGQGSPASAALLRDWKKLGLAWLAQDKTAWQDAARLLRKHLATPDTGRFRAEVVYHAAQPFQVALALYALAAFCLAILHCTDKGFWYRLASLSLTGGALAHVGGIVLRIYILNRPPVGTLYESLLFVSLICGLAGAALFIKRKDALSGLAAALSSLLILMVSLYFGAQGGDSLSMLVAVLNTNFWLAAHVLVVTAGYSLAILAAMIAHAWLWTGKDRSGLFTLMHRMTLSALLFTAVGTILGGIWADQSWGRFWGWDPKENGALLIVLWIVWLLHGRMAGALPQAAYALGVAGLNMIVALAWFGVNLLSVGLHSYGFVSGIAAGLGAFCLTEIILLCWLWQRKQRHA</sequence>
<keyword evidence="2 6" id="KW-0812">Transmembrane</keyword>
<dbReference type="PANTHER" id="PTHR30071">
    <property type="entry name" value="HEME EXPORTER PROTEIN C"/>
    <property type="match status" value="1"/>
</dbReference>
<dbReference type="AlphaFoldDB" id="A0A7T5UGP5"/>
<dbReference type="InterPro" id="IPR045062">
    <property type="entry name" value="Cyt_c_biogenesis_CcsA/CcmC"/>
</dbReference>
<evidence type="ECO:0000256" key="3">
    <source>
        <dbReference type="ARBA" id="ARBA00022748"/>
    </source>
</evidence>
<accession>A0A7T5UGP5</accession>
<dbReference type="Pfam" id="PF05140">
    <property type="entry name" value="ResB"/>
    <property type="match status" value="1"/>
</dbReference>
<name>A0A7T5UGP5_9BACT</name>
<evidence type="ECO:0000256" key="2">
    <source>
        <dbReference type="ARBA" id="ARBA00022692"/>
    </source>
</evidence>
<reference evidence="9 10" key="1">
    <citation type="submission" date="2020-07" db="EMBL/GenBank/DDBJ databases">
        <title>Huge and variable diversity of episymbiotic CPR bacteria and DPANN archaea in groundwater ecosystems.</title>
        <authorList>
            <person name="He C.Y."/>
            <person name="Keren R."/>
            <person name="Whittaker M."/>
            <person name="Farag I.F."/>
            <person name="Doudna J."/>
            <person name="Cate J.H.D."/>
            <person name="Banfield J.F."/>
        </authorList>
    </citation>
    <scope>NUCLEOTIDE SEQUENCE [LARGE SCALE GENOMIC DNA]</scope>
    <source>
        <strain evidence="9">NC_groundwater_70_Ag_B-0.1um_54_66</strain>
    </source>
</reference>
<keyword evidence="5 6" id="KW-0472">Membrane</keyword>
<feature type="transmembrane region" description="Helical" evidence="6">
    <location>
        <begin position="61"/>
        <end position="83"/>
    </location>
</feature>
<feature type="transmembrane region" description="Helical" evidence="6">
    <location>
        <begin position="779"/>
        <end position="798"/>
    </location>
</feature>
<feature type="transmembrane region" description="Helical" evidence="6">
    <location>
        <begin position="692"/>
        <end position="710"/>
    </location>
</feature>
<evidence type="ECO:0000313" key="9">
    <source>
        <dbReference type="EMBL" id="QQG36121.1"/>
    </source>
</evidence>
<dbReference type="Proteomes" id="UP000595362">
    <property type="component" value="Chromosome"/>
</dbReference>
<evidence type="ECO:0000256" key="5">
    <source>
        <dbReference type="ARBA" id="ARBA00023136"/>
    </source>
</evidence>
<keyword evidence="3" id="KW-0201">Cytochrome c-type biogenesis</keyword>
<dbReference type="EMBL" id="CP066681">
    <property type="protein sequence ID" value="QQG36121.1"/>
    <property type="molecule type" value="Genomic_DNA"/>
</dbReference>
<feature type="domain" description="ResB-like" evidence="8">
    <location>
        <begin position="264"/>
        <end position="335"/>
    </location>
</feature>
<feature type="transmembrane region" description="Helical" evidence="6">
    <location>
        <begin position="95"/>
        <end position="115"/>
    </location>
</feature>
<feature type="transmembrane region" description="Helical" evidence="6">
    <location>
        <begin position="717"/>
        <end position="743"/>
    </location>
</feature>
<protein>
    <submittedName>
        <fullName evidence="9">Cytochrome c biogenesis protein CcsA</fullName>
    </submittedName>
</protein>
<proteinExistence type="predicted"/>
<dbReference type="GO" id="GO:0017004">
    <property type="term" value="P:cytochrome complex assembly"/>
    <property type="evidence" value="ECO:0007669"/>
    <property type="project" value="UniProtKB-KW"/>
</dbReference>
<dbReference type="GO" id="GO:0005886">
    <property type="term" value="C:plasma membrane"/>
    <property type="evidence" value="ECO:0007669"/>
    <property type="project" value="TreeGrafter"/>
</dbReference>
<feature type="transmembrane region" description="Helical" evidence="6">
    <location>
        <begin position="855"/>
        <end position="878"/>
    </location>
</feature>
<feature type="transmembrane region" description="Helical" evidence="6">
    <location>
        <begin position="20"/>
        <end position="41"/>
    </location>
</feature>
<evidence type="ECO:0000256" key="6">
    <source>
        <dbReference type="SAM" id="Phobius"/>
    </source>
</evidence>
<feature type="transmembrane region" description="Helical" evidence="6">
    <location>
        <begin position="755"/>
        <end position="772"/>
    </location>
</feature>
<dbReference type="InterPro" id="IPR007816">
    <property type="entry name" value="ResB-like_domain"/>
</dbReference>
<evidence type="ECO:0000256" key="1">
    <source>
        <dbReference type="ARBA" id="ARBA00004141"/>
    </source>
</evidence>
<evidence type="ECO:0000259" key="7">
    <source>
        <dbReference type="Pfam" id="PF01578"/>
    </source>
</evidence>
<evidence type="ECO:0000259" key="8">
    <source>
        <dbReference type="Pfam" id="PF05140"/>
    </source>
</evidence>
<dbReference type="GO" id="GO:0020037">
    <property type="term" value="F:heme binding"/>
    <property type="evidence" value="ECO:0007669"/>
    <property type="project" value="InterPro"/>
</dbReference>
<gene>
    <name evidence="9" type="primary">ccsA</name>
    <name evidence="9" type="ORF">HYS17_11630</name>
</gene>
<dbReference type="PANTHER" id="PTHR30071:SF1">
    <property type="entry name" value="CYTOCHROME B_B6 PROTEIN-RELATED"/>
    <property type="match status" value="1"/>
</dbReference>
<organism evidence="9 10">
    <name type="scientific">Micavibrio aeruginosavorus</name>
    <dbReference type="NCBI Taxonomy" id="349221"/>
    <lineage>
        <taxon>Bacteria</taxon>
        <taxon>Pseudomonadati</taxon>
        <taxon>Bdellovibrionota</taxon>
        <taxon>Bdellovibrionia</taxon>
        <taxon>Bdellovibrionales</taxon>
        <taxon>Pseudobdellovibrionaceae</taxon>
        <taxon>Micavibrio</taxon>
    </lineage>
</organism>
<dbReference type="InterPro" id="IPR002541">
    <property type="entry name" value="Cyt_c_assembly"/>
</dbReference>
<evidence type="ECO:0000313" key="10">
    <source>
        <dbReference type="Proteomes" id="UP000595362"/>
    </source>
</evidence>
<dbReference type="Pfam" id="PF01578">
    <property type="entry name" value="Cytochrom_C_asm"/>
    <property type="match status" value="1"/>
</dbReference>
<evidence type="ECO:0000256" key="4">
    <source>
        <dbReference type="ARBA" id="ARBA00022989"/>
    </source>
</evidence>
<keyword evidence="4 6" id="KW-1133">Transmembrane helix</keyword>
<feature type="transmembrane region" description="Helical" evidence="6">
    <location>
        <begin position="818"/>
        <end position="843"/>
    </location>
</feature>
<comment type="subcellular location">
    <subcellularLocation>
        <location evidence="1">Membrane</location>
        <topology evidence="1">Multi-pass membrane protein</topology>
    </subcellularLocation>
</comment>
<feature type="transmembrane region" description="Helical" evidence="6">
    <location>
        <begin position="949"/>
        <end position="972"/>
    </location>
</feature>
<feature type="domain" description="Cytochrome c assembly protein" evidence="7">
    <location>
        <begin position="750"/>
        <end position="945"/>
    </location>
</feature>
<feature type="transmembrane region" description="Helical" evidence="6">
    <location>
        <begin position="890"/>
        <end position="906"/>
    </location>
</feature>